<accession>A0AAD0VPA3</accession>
<organism evidence="2 3">
    <name type="scientific">Cutibacterium acnes</name>
    <name type="common">Propionibacterium acnes</name>
    <dbReference type="NCBI Taxonomy" id="1747"/>
    <lineage>
        <taxon>Bacteria</taxon>
        <taxon>Bacillati</taxon>
        <taxon>Actinomycetota</taxon>
        <taxon>Actinomycetes</taxon>
        <taxon>Propionibacteriales</taxon>
        <taxon>Propionibacteriaceae</taxon>
        <taxon>Cutibacterium</taxon>
    </lineage>
</organism>
<dbReference type="Proteomes" id="UP000256621">
    <property type="component" value="Chromosome"/>
</dbReference>
<sequence length="98" mass="10329">MEKLASSGLLAGICDLTTTELADDLCGGVLSAGPRRMEAAADLGIPEVISLGALDMVNFGPVDTIPERYSSRTLHIHNPAVTLKRATPKWPSLVTESP</sequence>
<protein>
    <recommendedName>
        <fullName evidence="1">UPF0261 domain-containing protein</fullName>
    </recommendedName>
</protein>
<dbReference type="Gene3D" id="3.40.50.12030">
    <property type="entry name" value="Uncharacterised protein family UPF0261, NC domain"/>
    <property type="match status" value="1"/>
</dbReference>
<evidence type="ECO:0000313" key="3">
    <source>
        <dbReference type="Proteomes" id="UP000256621"/>
    </source>
</evidence>
<dbReference type="InterPro" id="IPR051353">
    <property type="entry name" value="Tobamovirus_resist_UPF0261"/>
</dbReference>
<dbReference type="Pfam" id="PF23189">
    <property type="entry name" value="UPF0261_C"/>
    <property type="match status" value="1"/>
</dbReference>
<reference evidence="2 3" key="1">
    <citation type="submission" date="2018-08" db="EMBL/GenBank/DDBJ databases">
        <title>Genome sequencing of Cutibacterium acnes KCOM 1315.</title>
        <authorList>
            <person name="Kook J.-K."/>
            <person name="Park S.-N."/>
            <person name="Lim Y.K."/>
        </authorList>
    </citation>
    <scope>NUCLEOTIDE SEQUENCE [LARGE SCALE GENOMIC DNA]</scope>
    <source>
        <strain evidence="2 3">KCOM 1315</strain>
    </source>
</reference>
<name>A0AAD0VPA3_CUTAC</name>
<dbReference type="AlphaFoldDB" id="A0AAD0VPA3"/>
<evidence type="ECO:0000259" key="1">
    <source>
        <dbReference type="Pfam" id="PF23189"/>
    </source>
</evidence>
<dbReference type="EMBL" id="CP031442">
    <property type="protein sequence ID" value="AXM06275.1"/>
    <property type="molecule type" value="Genomic_DNA"/>
</dbReference>
<feature type="domain" description="UPF0261" evidence="1">
    <location>
        <begin position="1"/>
        <end position="88"/>
    </location>
</feature>
<gene>
    <name evidence="2" type="ORF">DXN06_03225</name>
</gene>
<dbReference type="PANTHER" id="PTHR31862:SF1">
    <property type="entry name" value="UPF0261 DOMAIN PROTEIN (AFU_ORTHOLOGUE AFUA_1G10120)"/>
    <property type="match status" value="1"/>
</dbReference>
<dbReference type="PANTHER" id="PTHR31862">
    <property type="entry name" value="UPF0261 DOMAIN PROTEIN (AFU_ORTHOLOGUE AFUA_1G10120)"/>
    <property type="match status" value="1"/>
</dbReference>
<dbReference type="InterPro" id="IPR056778">
    <property type="entry name" value="UPF0261_C"/>
</dbReference>
<proteinExistence type="predicted"/>
<evidence type="ECO:0000313" key="2">
    <source>
        <dbReference type="EMBL" id="AXM06275.1"/>
    </source>
</evidence>